<dbReference type="RefSeq" id="WP_138191568.1">
    <property type="nucleotide sequence ID" value="NZ_VCIW01000001.1"/>
</dbReference>
<name>A0A5R9GP22_9BACL</name>
<evidence type="ECO:0000256" key="1">
    <source>
        <dbReference type="SAM" id="SignalP"/>
    </source>
</evidence>
<keyword evidence="1" id="KW-0732">Signal</keyword>
<reference evidence="2 3" key="1">
    <citation type="submission" date="2019-05" db="EMBL/GenBank/DDBJ databases">
        <authorList>
            <person name="Narsing Rao M.P."/>
            <person name="Li W.J."/>
        </authorList>
    </citation>
    <scope>NUCLEOTIDE SEQUENCE [LARGE SCALE GENOMIC DNA]</scope>
    <source>
        <strain evidence="2 3">SYSU_K30003</strain>
    </source>
</reference>
<evidence type="ECO:0000313" key="3">
    <source>
        <dbReference type="Proteomes" id="UP000309676"/>
    </source>
</evidence>
<protein>
    <submittedName>
        <fullName evidence="2">Uncharacterized protein</fullName>
    </submittedName>
</protein>
<comment type="caution">
    <text evidence="2">The sequence shown here is derived from an EMBL/GenBank/DDBJ whole genome shotgun (WGS) entry which is preliminary data.</text>
</comment>
<feature type="chain" id="PRO_5038451123" evidence="1">
    <location>
        <begin position="22"/>
        <end position="306"/>
    </location>
</feature>
<feature type="signal peptide" evidence="1">
    <location>
        <begin position="1"/>
        <end position="21"/>
    </location>
</feature>
<evidence type="ECO:0000313" key="2">
    <source>
        <dbReference type="EMBL" id="TLS53945.1"/>
    </source>
</evidence>
<dbReference type="EMBL" id="VCIW01000001">
    <property type="protein sequence ID" value="TLS53945.1"/>
    <property type="molecule type" value="Genomic_DNA"/>
</dbReference>
<gene>
    <name evidence="2" type="ORF">FE782_00920</name>
</gene>
<dbReference type="Proteomes" id="UP000309676">
    <property type="component" value="Unassembled WGS sequence"/>
</dbReference>
<organism evidence="2 3">
    <name type="scientific">Paenibacillus antri</name>
    <dbReference type="NCBI Taxonomy" id="2582848"/>
    <lineage>
        <taxon>Bacteria</taxon>
        <taxon>Bacillati</taxon>
        <taxon>Bacillota</taxon>
        <taxon>Bacilli</taxon>
        <taxon>Bacillales</taxon>
        <taxon>Paenibacillaceae</taxon>
        <taxon>Paenibacillus</taxon>
    </lineage>
</organism>
<dbReference type="AlphaFoldDB" id="A0A5R9GP22"/>
<sequence>MIRWVAWAAALAIGVAAPHGGATSSVPAIERSATVSVLSAAETSLEAQVAAWIAELAKDEAFSSWKDATWRKAPLGPGQHGWVIFVNGQGGSALGYLVVGAKPEGGYALLEYGAGEYSLFSSEVLDRALGSDGLEDVAFTSNASVERLYFDPMHAFWQVSEAGVTRYADAANGAWLPIAEEDVTRLKVATSSPESLSGKRLHIMKKPGDPYLDLDWLDTPDASIRGWGDFAAWLDGRGDGEAMYAGAAFGGAVMTPVGVAGYHWWPVADGSQAAGAASLRGYVAVDQEGLTRYAPLERLLAVGAFR</sequence>
<keyword evidence="3" id="KW-1185">Reference proteome</keyword>
<accession>A0A5R9GP22</accession>
<dbReference type="OrthoDB" id="2475185at2"/>
<proteinExistence type="predicted"/>